<feature type="compositionally biased region" description="Pro residues" evidence="1">
    <location>
        <begin position="179"/>
        <end position="190"/>
    </location>
</feature>
<dbReference type="STRING" id="7757.ENSPMAP00000000873"/>
<dbReference type="AlphaFoldDB" id="S4R6P3"/>
<protein>
    <submittedName>
        <fullName evidence="2">Uncharacterized protein</fullName>
    </submittedName>
</protein>
<accession>S4R6P3</accession>
<feature type="compositionally biased region" description="Low complexity" evidence="1">
    <location>
        <begin position="168"/>
        <end position="178"/>
    </location>
</feature>
<evidence type="ECO:0000256" key="1">
    <source>
        <dbReference type="SAM" id="MobiDB-lite"/>
    </source>
</evidence>
<feature type="compositionally biased region" description="Polar residues" evidence="1">
    <location>
        <begin position="158"/>
        <end position="167"/>
    </location>
</feature>
<dbReference type="GeneTree" id="ENSGT00940000155093"/>
<reference evidence="2" key="1">
    <citation type="submission" date="2025-08" db="UniProtKB">
        <authorList>
            <consortium name="Ensembl"/>
        </authorList>
    </citation>
    <scope>IDENTIFICATION</scope>
</reference>
<dbReference type="Ensembl" id="ENSPMAT00000000877.1">
    <property type="protein sequence ID" value="ENSPMAP00000000873.1"/>
    <property type="gene ID" value="ENSPMAG00000000800.1"/>
</dbReference>
<proteinExistence type="predicted"/>
<name>S4R6P3_PETMA</name>
<sequence length="213" mass="21917">PVLRLPGAVSSRSHSFADSVGPMGLEAIIRKALIGSFEDQSEEASAMSAVAAAGVGVMPGLAGVSPALDGQGQQALGPSPSSSSSSLQVKLPSRPSARKVKSPGPAQSYAERPSSVSSVHSGGDNNRKTPLTHRSWEDRPSSTGSTPFPFNPLMMRLPSSTPPSALTQAPAAVSQVASPAPPPPPPPPPQRTWEREPAPLLSAQYETLSDSDD</sequence>
<evidence type="ECO:0000313" key="2">
    <source>
        <dbReference type="Ensembl" id="ENSPMAP00000000873.1"/>
    </source>
</evidence>
<reference evidence="2" key="2">
    <citation type="submission" date="2025-09" db="UniProtKB">
        <authorList>
            <consortium name="Ensembl"/>
        </authorList>
    </citation>
    <scope>IDENTIFICATION</scope>
</reference>
<organism evidence="2">
    <name type="scientific">Petromyzon marinus</name>
    <name type="common">Sea lamprey</name>
    <dbReference type="NCBI Taxonomy" id="7757"/>
    <lineage>
        <taxon>Eukaryota</taxon>
        <taxon>Metazoa</taxon>
        <taxon>Chordata</taxon>
        <taxon>Craniata</taxon>
        <taxon>Vertebrata</taxon>
        <taxon>Cyclostomata</taxon>
        <taxon>Hyperoartia</taxon>
        <taxon>Petromyzontiformes</taxon>
        <taxon>Petromyzontidae</taxon>
        <taxon>Petromyzon</taxon>
    </lineage>
</organism>
<feature type="compositionally biased region" description="Low complexity" evidence="1">
    <location>
        <begin position="66"/>
        <end position="93"/>
    </location>
</feature>
<feature type="compositionally biased region" description="Polar residues" evidence="1">
    <location>
        <begin position="114"/>
        <end position="124"/>
    </location>
</feature>
<feature type="region of interest" description="Disordered" evidence="1">
    <location>
        <begin position="66"/>
        <end position="198"/>
    </location>
</feature>
<dbReference type="HOGENOM" id="CLU_1102505_0_0_1"/>